<evidence type="ECO:0000313" key="2">
    <source>
        <dbReference type="EMBL" id="KAF9482092.1"/>
    </source>
</evidence>
<dbReference type="AlphaFoldDB" id="A0A9P6CWP4"/>
<name>A0A9P6CWP4_9AGAR</name>
<protein>
    <submittedName>
        <fullName evidence="2">Uncharacterized protein</fullName>
    </submittedName>
</protein>
<sequence>MAKGTPTRHSIRRAQRRSLATTRADRLPPSTAPALLKIFITVVFGFTNGHLWVTRSTQSSGSIVSDKHRELIFLDFEPTPLTQNVTFREEWDETVTYISGNIPDNIPSAGTIADNIGVPPYKAALNAQRYVHFAPTLERIDDNRWKYCSVGTNDNVVYLTSNIPSSSRSPWSDEIIYPYLENNAPPRAQDARNAPTTRTFLSLQDRERPQELWKETHQEIVYQYSQISGHVGKQVGRPVPNDNDDLLAQYPDVSREVPSSWSWDPVREVHLDTLRAVDLASERELNASIPNFEAIPRSLKQLLIIGREQFYEHLIAQIRCRSKINAIAIRNALEFSALMICSELWKELYVEGEEIEEWRRGFYL</sequence>
<gene>
    <name evidence="2" type="ORF">BDN70DRAFT_892872</name>
</gene>
<evidence type="ECO:0000313" key="3">
    <source>
        <dbReference type="Proteomes" id="UP000807469"/>
    </source>
</evidence>
<accession>A0A9P6CWP4</accession>
<proteinExistence type="predicted"/>
<feature type="region of interest" description="Disordered" evidence="1">
    <location>
        <begin position="1"/>
        <end position="26"/>
    </location>
</feature>
<organism evidence="2 3">
    <name type="scientific">Pholiota conissans</name>
    <dbReference type="NCBI Taxonomy" id="109636"/>
    <lineage>
        <taxon>Eukaryota</taxon>
        <taxon>Fungi</taxon>
        <taxon>Dikarya</taxon>
        <taxon>Basidiomycota</taxon>
        <taxon>Agaricomycotina</taxon>
        <taxon>Agaricomycetes</taxon>
        <taxon>Agaricomycetidae</taxon>
        <taxon>Agaricales</taxon>
        <taxon>Agaricineae</taxon>
        <taxon>Strophariaceae</taxon>
        <taxon>Pholiota</taxon>
    </lineage>
</organism>
<dbReference type="EMBL" id="MU155170">
    <property type="protein sequence ID" value="KAF9482092.1"/>
    <property type="molecule type" value="Genomic_DNA"/>
</dbReference>
<evidence type="ECO:0000256" key="1">
    <source>
        <dbReference type="SAM" id="MobiDB-lite"/>
    </source>
</evidence>
<dbReference type="Proteomes" id="UP000807469">
    <property type="component" value="Unassembled WGS sequence"/>
</dbReference>
<keyword evidence="3" id="KW-1185">Reference proteome</keyword>
<reference evidence="2" key="1">
    <citation type="submission" date="2020-11" db="EMBL/GenBank/DDBJ databases">
        <authorList>
            <consortium name="DOE Joint Genome Institute"/>
            <person name="Ahrendt S."/>
            <person name="Riley R."/>
            <person name="Andreopoulos W."/>
            <person name="Labutti K."/>
            <person name="Pangilinan J."/>
            <person name="Ruiz-Duenas F.J."/>
            <person name="Barrasa J.M."/>
            <person name="Sanchez-Garcia M."/>
            <person name="Camarero S."/>
            <person name="Miyauchi S."/>
            <person name="Serrano A."/>
            <person name="Linde D."/>
            <person name="Babiker R."/>
            <person name="Drula E."/>
            <person name="Ayuso-Fernandez I."/>
            <person name="Pacheco R."/>
            <person name="Padilla G."/>
            <person name="Ferreira P."/>
            <person name="Barriuso J."/>
            <person name="Kellner H."/>
            <person name="Castanera R."/>
            <person name="Alfaro M."/>
            <person name="Ramirez L."/>
            <person name="Pisabarro A.G."/>
            <person name="Kuo A."/>
            <person name="Tritt A."/>
            <person name="Lipzen A."/>
            <person name="He G."/>
            <person name="Yan M."/>
            <person name="Ng V."/>
            <person name="Cullen D."/>
            <person name="Martin F."/>
            <person name="Rosso M.-N."/>
            <person name="Henrissat B."/>
            <person name="Hibbett D."/>
            <person name="Martinez A.T."/>
            <person name="Grigoriev I.V."/>
        </authorList>
    </citation>
    <scope>NUCLEOTIDE SEQUENCE</scope>
    <source>
        <strain evidence="2">CIRM-BRFM 674</strain>
    </source>
</reference>
<comment type="caution">
    <text evidence="2">The sequence shown here is derived from an EMBL/GenBank/DDBJ whole genome shotgun (WGS) entry which is preliminary data.</text>
</comment>